<feature type="transmembrane region" description="Helical" evidence="1">
    <location>
        <begin position="60"/>
        <end position="81"/>
    </location>
</feature>
<evidence type="ECO:0000313" key="4">
    <source>
        <dbReference type="Proteomes" id="UP000805614"/>
    </source>
</evidence>
<feature type="domain" description="General stress protein 17M-like" evidence="2">
    <location>
        <begin position="11"/>
        <end position="81"/>
    </location>
</feature>
<reference evidence="3 4" key="1">
    <citation type="submission" date="2020-06" db="EMBL/GenBank/DDBJ databases">
        <title>Actinomadura xiongansis sp. nov., isolated from soil of Baiyangdian.</title>
        <authorList>
            <person name="Zhang X."/>
        </authorList>
    </citation>
    <scope>NUCLEOTIDE SEQUENCE [LARGE SCALE GENOMIC DNA]</scope>
    <source>
        <strain evidence="3 4">HBUM206468</strain>
    </source>
</reference>
<comment type="caution">
    <text evidence="3">The sequence shown here is derived from an EMBL/GenBank/DDBJ whole genome shotgun (WGS) entry which is preliminary data.</text>
</comment>
<keyword evidence="1" id="KW-0812">Transmembrane</keyword>
<evidence type="ECO:0000259" key="2">
    <source>
        <dbReference type="Pfam" id="PF11181"/>
    </source>
</evidence>
<accession>A0ABR7M1C3</accession>
<protein>
    <recommendedName>
        <fullName evidence="2">General stress protein 17M-like domain-containing protein</fullName>
    </recommendedName>
</protein>
<keyword evidence="4" id="KW-1185">Reference proteome</keyword>
<dbReference type="Pfam" id="PF11181">
    <property type="entry name" value="YflT"/>
    <property type="match status" value="1"/>
</dbReference>
<dbReference type="EMBL" id="JABVEC010000049">
    <property type="protein sequence ID" value="MBC6470826.1"/>
    <property type="molecule type" value="Genomic_DNA"/>
</dbReference>
<evidence type="ECO:0000256" key="1">
    <source>
        <dbReference type="SAM" id="Phobius"/>
    </source>
</evidence>
<organism evidence="3 4">
    <name type="scientific">Actinomadura alba</name>
    <dbReference type="NCBI Taxonomy" id="406431"/>
    <lineage>
        <taxon>Bacteria</taxon>
        <taxon>Bacillati</taxon>
        <taxon>Actinomycetota</taxon>
        <taxon>Actinomycetes</taxon>
        <taxon>Streptosporangiales</taxon>
        <taxon>Thermomonosporaceae</taxon>
        <taxon>Actinomadura</taxon>
    </lineage>
</organism>
<sequence>MGSHTGAHKVVLGTYSTHDAAQHAVDLLAEHNFPVEHVTIVGTGLRLEEQVTGRWTLPRAVIAGAGTGGWIGLLIGLVFWIVSPWAVGAVISAILLGLLFGVVFAAIAHGVQRRTFTTVSAIVADRYDVMVDAEFAEEARRVLAAALSATDPAADQPS</sequence>
<keyword evidence="1" id="KW-0472">Membrane</keyword>
<dbReference type="Proteomes" id="UP000805614">
    <property type="component" value="Unassembled WGS sequence"/>
</dbReference>
<proteinExistence type="predicted"/>
<gene>
    <name evidence="3" type="ORF">HKK74_35850</name>
</gene>
<keyword evidence="1" id="KW-1133">Transmembrane helix</keyword>
<name>A0ABR7M1C3_9ACTN</name>
<evidence type="ECO:0000313" key="3">
    <source>
        <dbReference type="EMBL" id="MBC6470826.1"/>
    </source>
</evidence>
<dbReference type="InterPro" id="IPR025889">
    <property type="entry name" value="GSP17M-like_dom"/>
</dbReference>
<feature type="transmembrane region" description="Helical" evidence="1">
    <location>
        <begin position="87"/>
        <end position="108"/>
    </location>
</feature>